<gene>
    <name evidence="1" type="ORF">BN873_350020</name>
</gene>
<dbReference type="EMBL" id="CBTJ020000042">
    <property type="protein sequence ID" value="CDI02762.1"/>
    <property type="molecule type" value="Genomic_DNA"/>
</dbReference>
<evidence type="ECO:0000313" key="2">
    <source>
        <dbReference type="Proteomes" id="UP000035760"/>
    </source>
</evidence>
<reference evidence="1" key="1">
    <citation type="submission" date="2013-07" db="EMBL/GenBank/DDBJ databases">
        <authorList>
            <person name="McIlroy S."/>
        </authorList>
    </citation>
    <scope>NUCLEOTIDE SEQUENCE [LARGE SCALE GENOMIC DNA]</scope>
    <source>
        <strain evidence="1">Run_A_D11</strain>
    </source>
</reference>
<proteinExistence type="predicted"/>
<accession>W6M800</accession>
<dbReference type="Proteomes" id="UP000035760">
    <property type="component" value="Unassembled WGS sequence"/>
</dbReference>
<reference evidence="1" key="2">
    <citation type="submission" date="2014-03" db="EMBL/GenBank/DDBJ databases">
        <title>Candidatus Competibacter-lineage genomes retrieved from metagenomes reveal functional metabolic diversity.</title>
        <authorList>
            <person name="McIlroy S.J."/>
            <person name="Albertsen M."/>
            <person name="Andresen E.K."/>
            <person name="Saunders A.M."/>
            <person name="Kristiansen R."/>
            <person name="Stokholm-Bjerregaard M."/>
            <person name="Nielsen K.L."/>
            <person name="Nielsen P.H."/>
        </authorList>
    </citation>
    <scope>NUCLEOTIDE SEQUENCE</scope>
    <source>
        <strain evidence="1">Run_A_D11</strain>
    </source>
</reference>
<evidence type="ECO:0000313" key="1">
    <source>
        <dbReference type="EMBL" id="CDI02762.1"/>
    </source>
</evidence>
<dbReference type="STRING" id="1400863.BN873_350020"/>
<organism evidence="1 2">
    <name type="scientific">Candidatus Competibacter denitrificans Run_A_D11</name>
    <dbReference type="NCBI Taxonomy" id="1400863"/>
    <lineage>
        <taxon>Bacteria</taxon>
        <taxon>Pseudomonadati</taxon>
        <taxon>Pseudomonadota</taxon>
        <taxon>Gammaproteobacteria</taxon>
        <taxon>Candidatus Competibacteraceae</taxon>
        <taxon>Candidatus Competibacter</taxon>
    </lineage>
</organism>
<sequence length="56" mass="6350">MRIFRVMRFGQVAQLVEQRTENPRVDGSIPSLATICEPAFCLLPLLSVCSFFRCCV</sequence>
<name>W6M800_9GAMM</name>
<protein>
    <submittedName>
        <fullName evidence="1">Uncharacterized protein</fullName>
    </submittedName>
</protein>
<comment type="caution">
    <text evidence="1">The sequence shown here is derived from an EMBL/GenBank/DDBJ whole genome shotgun (WGS) entry which is preliminary data.</text>
</comment>
<keyword evidence="2" id="KW-1185">Reference proteome</keyword>
<dbReference type="AntiFam" id="ANF00010">
    <property type="entry name" value="tRNA translation"/>
</dbReference>
<dbReference type="AlphaFoldDB" id="W6M800"/>